<comment type="caution">
    <text evidence="1">The sequence shown here is derived from an EMBL/GenBank/DDBJ whole genome shotgun (WGS) entry which is preliminary data.</text>
</comment>
<protein>
    <recommendedName>
        <fullName evidence="3">Glucokinase</fullName>
    </recommendedName>
</protein>
<dbReference type="EMBL" id="DWXZ01000121">
    <property type="protein sequence ID" value="HJB37558.1"/>
    <property type="molecule type" value="Genomic_DNA"/>
</dbReference>
<accession>A0A9D2LYH4</accession>
<dbReference type="AlphaFoldDB" id="A0A9D2LYH4"/>
<dbReference type="Proteomes" id="UP000824214">
    <property type="component" value="Unassembled WGS sequence"/>
</dbReference>
<dbReference type="InterPro" id="IPR043129">
    <property type="entry name" value="ATPase_NBD"/>
</dbReference>
<name>A0A9D2LYH4_9FIRM</name>
<evidence type="ECO:0008006" key="3">
    <source>
        <dbReference type="Google" id="ProtNLM"/>
    </source>
</evidence>
<dbReference type="Gene3D" id="3.30.420.40">
    <property type="match status" value="1"/>
</dbReference>
<proteinExistence type="predicted"/>
<sequence length="97" mass="10406">MNERKDYILGVDLGGTNIKAAAYRLESYEKVGEKRLPTQVEGGWERLLGPARRVVESHALAISRAGCEIVTAQLGDAAGMLGAAVYGARRMGEGARM</sequence>
<evidence type="ECO:0000313" key="2">
    <source>
        <dbReference type="Proteomes" id="UP000824214"/>
    </source>
</evidence>
<reference evidence="1" key="2">
    <citation type="submission" date="2021-04" db="EMBL/GenBank/DDBJ databases">
        <authorList>
            <person name="Gilroy R."/>
        </authorList>
    </citation>
    <scope>NUCLEOTIDE SEQUENCE</scope>
    <source>
        <strain evidence="1">ChiBcolR8-3208</strain>
    </source>
</reference>
<gene>
    <name evidence="1" type="ORF">H9942_05770</name>
</gene>
<organism evidence="1 2">
    <name type="scientific">Candidatus Acutalibacter ornithocaccae</name>
    <dbReference type="NCBI Taxonomy" id="2838416"/>
    <lineage>
        <taxon>Bacteria</taxon>
        <taxon>Bacillati</taxon>
        <taxon>Bacillota</taxon>
        <taxon>Clostridia</taxon>
        <taxon>Eubacteriales</taxon>
        <taxon>Acutalibacteraceae</taxon>
        <taxon>Acutalibacter</taxon>
    </lineage>
</organism>
<evidence type="ECO:0000313" key="1">
    <source>
        <dbReference type="EMBL" id="HJB37558.1"/>
    </source>
</evidence>
<reference evidence="1" key="1">
    <citation type="journal article" date="2021" name="PeerJ">
        <title>Extensive microbial diversity within the chicken gut microbiome revealed by metagenomics and culture.</title>
        <authorList>
            <person name="Gilroy R."/>
            <person name="Ravi A."/>
            <person name="Getino M."/>
            <person name="Pursley I."/>
            <person name="Horton D.L."/>
            <person name="Alikhan N.F."/>
            <person name="Baker D."/>
            <person name="Gharbi K."/>
            <person name="Hall N."/>
            <person name="Watson M."/>
            <person name="Adriaenssens E.M."/>
            <person name="Foster-Nyarko E."/>
            <person name="Jarju S."/>
            <person name="Secka A."/>
            <person name="Antonio M."/>
            <person name="Oren A."/>
            <person name="Chaudhuri R.R."/>
            <person name="La Ragione R."/>
            <person name="Hildebrand F."/>
            <person name="Pallen M.J."/>
        </authorList>
    </citation>
    <scope>NUCLEOTIDE SEQUENCE</scope>
    <source>
        <strain evidence="1">ChiBcolR8-3208</strain>
    </source>
</reference>
<dbReference type="SUPFAM" id="SSF53067">
    <property type="entry name" value="Actin-like ATPase domain"/>
    <property type="match status" value="1"/>
</dbReference>